<dbReference type="Pfam" id="PF02146">
    <property type="entry name" value="SIR2"/>
    <property type="match status" value="1"/>
</dbReference>
<dbReference type="PANTHER" id="PTHR11085">
    <property type="entry name" value="NAD-DEPENDENT PROTEIN DEACYLASE SIRTUIN-5, MITOCHONDRIAL-RELATED"/>
    <property type="match status" value="1"/>
</dbReference>
<dbReference type="GO" id="GO:0034979">
    <property type="term" value="F:NAD-dependent protein lysine deacetylase activity"/>
    <property type="evidence" value="ECO:0007669"/>
    <property type="project" value="UniProtKB-EC"/>
</dbReference>
<feature type="domain" description="Deacetylase sirtuin-type" evidence="5">
    <location>
        <begin position="1"/>
        <end position="243"/>
    </location>
</feature>
<keyword evidence="4" id="KW-0479">Metal-binding</keyword>
<dbReference type="EC" id="2.3.1.286" evidence="1"/>
<keyword evidence="7" id="KW-1185">Reference proteome</keyword>
<proteinExistence type="predicted"/>
<name>A0ABV1J798_9FIRM</name>
<evidence type="ECO:0000313" key="6">
    <source>
        <dbReference type="EMBL" id="MEQ3354081.1"/>
    </source>
</evidence>
<keyword evidence="3" id="KW-0520">NAD</keyword>
<keyword evidence="6" id="KW-0012">Acyltransferase</keyword>
<comment type="caution">
    <text evidence="6">The sequence shown here is derived from an EMBL/GenBank/DDBJ whole genome shotgun (WGS) entry which is preliminary data.</text>
</comment>
<accession>A0ABV1J798</accession>
<evidence type="ECO:0000256" key="2">
    <source>
        <dbReference type="ARBA" id="ARBA00022679"/>
    </source>
</evidence>
<dbReference type="InterPro" id="IPR050134">
    <property type="entry name" value="NAD-dep_sirtuin_deacylases"/>
</dbReference>
<keyword evidence="4" id="KW-0862">Zinc</keyword>
<sequence>MDKLARATEILKNAKYAVCLTGAGISTESGIPDFRSDRGYYTNFIPEDALSVGVLESNPQRFYKEGYTILKDLEGKEPNPGHVALAKMQEKGVIHEIITQNIDDLHQAAGAKQVLQVHGDASTARCERCNYREDFKAFDERVQSGEIPPKCPKCGGVMRTNVVLFGDAMPQAFDDAVRATEKADTMIVVGSSLKVMPVAYLPRMVEHLIIINKGTTPYDHNADVIFDGEASPILTELEKRLSE</sequence>
<dbReference type="InterPro" id="IPR026590">
    <property type="entry name" value="Ssirtuin_cat_dom"/>
</dbReference>
<dbReference type="Proteomes" id="UP001481872">
    <property type="component" value="Unassembled WGS sequence"/>
</dbReference>
<gene>
    <name evidence="6" type="ORF">AAA081_07240</name>
</gene>
<reference evidence="6 7" key="1">
    <citation type="submission" date="2024-04" db="EMBL/GenBank/DDBJ databases">
        <title>Human intestinal bacterial collection.</title>
        <authorList>
            <person name="Pauvert C."/>
            <person name="Hitch T.C.A."/>
            <person name="Clavel T."/>
        </authorList>
    </citation>
    <scope>NUCLEOTIDE SEQUENCE [LARGE SCALE GENOMIC DNA]</scope>
    <source>
        <strain evidence="6 7">CLA-SR-H026</strain>
    </source>
</reference>
<feature type="binding site" evidence="4">
    <location>
        <position position="126"/>
    </location>
    <ligand>
        <name>Zn(2+)</name>
        <dbReference type="ChEBI" id="CHEBI:29105"/>
    </ligand>
</feature>
<organism evidence="6 7">
    <name type="scientific">Aedoeadaptatus acetigenes</name>
    <dbReference type="NCBI Taxonomy" id="2981723"/>
    <lineage>
        <taxon>Bacteria</taxon>
        <taxon>Bacillati</taxon>
        <taxon>Bacillota</taxon>
        <taxon>Tissierellia</taxon>
        <taxon>Tissierellales</taxon>
        <taxon>Peptoniphilaceae</taxon>
        <taxon>Aedoeadaptatus</taxon>
    </lineage>
</organism>
<feature type="binding site" evidence="4">
    <location>
        <position position="151"/>
    </location>
    <ligand>
        <name>Zn(2+)</name>
        <dbReference type="ChEBI" id="CHEBI:29105"/>
    </ligand>
</feature>
<dbReference type="EMBL" id="JBBNPS010000022">
    <property type="protein sequence ID" value="MEQ3354081.1"/>
    <property type="molecule type" value="Genomic_DNA"/>
</dbReference>
<evidence type="ECO:0000256" key="4">
    <source>
        <dbReference type="PROSITE-ProRule" id="PRU00236"/>
    </source>
</evidence>
<dbReference type="InterPro" id="IPR026591">
    <property type="entry name" value="Sirtuin_cat_small_dom_sf"/>
</dbReference>
<dbReference type="Gene3D" id="3.30.1600.10">
    <property type="entry name" value="SIR2/SIRT2 'Small Domain"/>
    <property type="match status" value="1"/>
</dbReference>
<dbReference type="InterPro" id="IPR003000">
    <property type="entry name" value="Sirtuin"/>
</dbReference>
<feature type="active site" description="Proton acceptor" evidence="4">
    <location>
        <position position="118"/>
    </location>
</feature>
<evidence type="ECO:0000259" key="5">
    <source>
        <dbReference type="PROSITE" id="PS50305"/>
    </source>
</evidence>
<protein>
    <recommendedName>
        <fullName evidence="1">protein acetyllysine N-acetyltransferase</fullName>
        <ecNumber evidence="1">2.3.1.286</ecNumber>
    </recommendedName>
</protein>
<keyword evidence="2 6" id="KW-0808">Transferase</keyword>
<dbReference type="PROSITE" id="PS50305">
    <property type="entry name" value="SIRTUIN"/>
    <property type="match status" value="1"/>
</dbReference>
<dbReference type="PANTHER" id="PTHR11085:SF10">
    <property type="entry name" value="NAD-DEPENDENT PROTEIN DEACYLASE SIRTUIN-5, MITOCHONDRIAL-RELATED"/>
    <property type="match status" value="1"/>
</dbReference>
<dbReference type="RefSeq" id="WP_349054394.1">
    <property type="nucleotide sequence ID" value="NZ_JBBNPS010000022.1"/>
</dbReference>
<feature type="binding site" evidence="4">
    <location>
        <position position="154"/>
    </location>
    <ligand>
        <name>Zn(2+)</name>
        <dbReference type="ChEBI" id="CHEBI:29105"/>
    </ligand>
</feature>
<dbReference type="Gene3D" id="3.40.50.1220">
    <property type="entry name" value="TPP-binding domain"/>
    <property type="match status" value="1"/>
</dbReference>
<evidence type="ECO:0000313" key="7">
    <source>
        <dbReference type="Proteomes" id="UP001481872"/>
    </source>
</evidence>
<dbReference type="SUPFAM" id="SSF52467">
    <property type="entry name" value="DHS-like NAD/FAD-binding domain"/>
    <property type="match status" value="1"/>
</dbReference>
<evidence type="ECO:0000256" key="1">
    <source>
        <dbReference type="ARBA" id="ARBA00012928"/>
    </source>
</evidence>
<feature type="binding site" evidence="4">
    <location>
        <position position="129"/>
    </location>
    <ligand>
        <name>Zn(2+)</name>
        <dbReference type="ChEBI" id="CHEBI:29105"/>
    </ligand>
</feature>
<dbReference type="InterPro" id="IPR029035">
    <property type="entry name" value="DHS-like_NAD/FAD-binding_dom"/>
</dbReference>
<dbReference type="CDD" id="cd01407">
    <property type="entry name" value="SIR2-fam"/>
    <property type="match status" value="1"/>
</dbReference>
<evidence type="ECO:0000256" key="3">
    <source>
        <dbReference type="ARBA" id="ARBA00023027"/>
    </source>
</evidence>